<organism evidence="4 6">
    <name type="scientific">Rathayibacter rathayi</name>
    <name type="common">Corynebacterium rathayi</name>
    <dbReference type="NCBI Taxonomy" id="33887"/>
    <lineage>
        <taxon>Bacteria</taxon>
        <taxon>Bacillati</taxon>
        <taxon>Actinomycetota</taxon>
        <taxon>Actinomycetes</taxon>
        <taxon>Micrococcales</taxon>
        <taxon>Microbacteriaceae</taxon>
        <taxon>Rathayibacter</taxon>
    </lineage>
</organism>
<dbReference type="Proteomes" id="UP000239698">
    <property type="component" value="Unassembled WGS sequence"/>
</dbReference>
<dbReference type="InterPro" id="IPR038765">
    <property type="entry name" value="Papain-like_cys_pep_sf"/>
</dbReference>
<dbReference type="AlphaFoldDB" id="A0ABD6W5T7"/>
<dbReference type="EMBL" id="PSUL01000063">
    <property type="protein sequence ID" value="PPF09684.1"/>
    <property type="molecule type" value="Genomic_DNA"/>
</dbReference>
<feature type="transmembrane region" description="Helical" evidence="2">
    <location>
        <begin position="155"/>
        <end position="176"/>
    </location>
</feature>
<dbReference type="KEGG" id="rry:C1O28_14355"/>
<evidence type="ECO:0000313" key="4">
    <source>
        <dbReference type="EMBL" id="PPF09684.1"/>
    </source>
</evidence>
<dbReference type="SUPFAM" id="SSF54001">
    <property type="entry name" value="Cysteine proteinases"/>
    <property type="match status" value="1"/>
</dbReference>
<feature type="compositionally biased region" description="Low complexity" evidence="1">
    <location>
        <begin position="68"/>
        <end position="88"/>
    </location>
</feature>
<evidence type="ECO:0000313" key="6">
    <source>
        <dbReference type="Proteomes" id="UP000237881"/>
    </source>
</evidence>
<keyword evidence="2" id="KW-1133">Transmembrane helix</keyword>
<feature type="compositionally biased region" description="Low complexity" evidence="1">
    <location>
        <begin position="126"/>
        <end position="143"/>
    </location>
</feature>
<keyword evidence="2" id="KW-0472">Membrane</keyword>
<dbReference type="Proteomes" id="UP000237881">
    <property type="component" value="Unassembled WGS sequence"/>
</dbReference>
<protein>
    <submittedName>
        <fullName evidence="4">CHAP domain-containing protein</fullName>
    </submittedName>
</protein>
<dbReference type="InterPro" id="IPR007921">
    <property type="entry name" value="CHAP_dom"/>
</dbReference>
<keyword evidence="2" id="KW-0812">Transmembrane</keyword>
<accession>A0ABD6W5T7</accession>
<dbReference type="PROSITE" id="PS50911">
    <property type="entry name" value="CHAP"/>
    <property type="match status" value="1"/>
</dbReference>
<keyword evidence="7" id="KW-1185">Reference proteome</keyword>
<dbReference type="Gene3D" id="3.90.1720.10">
    <property type="entry name" value="endopeptidase domain like (from Nostoc punctiforme)"/>
    <property type="match status" value="1"/>
</dbReference>
<evidence type="ECO:0000313" key="5">
    <source>
        <dbReference type="EMBL" id="PPH70930.1"/>
    </source>
</evidence>
<dbReference type="EMBL" id="PSVT01000071">
    <property type="protein sequence ID" value="PPH70930.1"/>
    <property type="molecule type" value="Genomic_DNA"/>
</dbReference>
<feature type="region of interest" description="Disordered" evidence="1">
    <location>
        <begin position="126"/>
        <end position="146"/>
    </location>
</feature>
<feature type="compositionally biased region" description="Basic and acidic residues" evidence="1">
    <location>
        <begin position="56"/>
        <end position="67"/>
    </location>
</feature>
<proteinExistence type="predicted"/>
<feature type="region of interest" description="Disordered" evidence="1">
    <location>
        <begin position="31"/>
        <end position="88"/>
    </location>
</feature>
<evidence type="ECO:0000256" key="1">
    <source>
        <dbReference type="SAM" id="MobiDB-lite"/>
    </source>
</evidence>
<evidence type="ECO:0000313" key="7">
    <source>
        <dbReference type="Proteomes" id="UP000239698"/>
    </source>
</evidence>
<sequence length="382" mass="40468">MCGPRARVAPRRMPFRHPVTTATIVRTVTEENARVSKPGIPTPEESAGTRTSVPRTRREAREAERRAVAAANAAAATTAAPHDTAPAVAAPHDTAPAVASDAAAVTTAPTVSVDVPAVASPAYHSSLAAPRRSASRSVTPRAAEPARTRGLSRRALAFGTFSVVGGLFATAAIPAYGARSTATGRAAVDRVGLQNLTVSSDASGQTAVRDAFAAPTQTQLDEASRQAAVLSGSNGGEFATVQTRAVGDDYPWPHETIDDNGGGLSPLGYYYRECVDFVAWRLNRDAGRTSAPWKYTWGTITPLGGSAYEWPDNWAAKGWATSSVPIVGCVAWWTYNHVSYVQKVNEDGTVLLEEYNYGGKHSYVTRTFPTAQVPLFLYPPVL</sequence>
<feature type="domain" description="Peptidase C51" evidence="3">
    <location>
        <begin position="249"/>
        <end position="378"/>
    </location>
</feature>
<evidence type="ECO:0000259" key="3">
    <source>
        <dbReference type="PROSITE" id="PS50911"/>
    </source>
</evidence>
<name>A0ABD6W5T7_RATRA</name>
<gene>
    <name evidence="4" type="ORF">C5C04_14495</name>
    <name evidence="5" type="ORF">C5C40_15820</name>
</gene>
<reference evidence="6 7" key="1">
    <citation type="submission" date="2018-02" db="EMBL/GenBank/DDBJ databases">
        <title>Bacteriophage NCPPB3778 and a type I-E CRISPR drive the evolution of the US Biological Select Agent, Rathayibacter toxicus.</title>
        <authorList>
            <person name="Davis E.W.II."/>
            <person name="Tabima J.F."/>
            <person name="Weisberg A.J."/>
            <person name="Lopes L.D."/>
            <person name="Wiseman M.S."/>
            <person name="Wiseman M.S."/>
            <person name="Pupko T."/>
            <person name="Belcher M.S."/>
            <person name="Sechler A.J."/>
            <person name="Tancos M.A."/>
            <person name="Schroeder B.K."/>
            <person name="Murray T.D."/>
            <person name="Luster D.G."/>
            <person name="Schneider W.L."/>
            <person name="Rogers E."/>
            <person name="Andreote F.D."/>
            <person name="Grunwald N.J."/>
            <person name="Putnam M.L."/>
            <person name="Chang J.H."/>
        </authorList>
    </citation>
    <scope>NUCLEOTIDE SEQUENCE [LARGE SCALE GENOMIC DNA]</scope>
    <source>
        <strain evidence="5 7">AY1D6</strain>
        <strain evidence="4 6">AY1I9</strain>
    </source>
</reference>
<comment type="caution">
    <text evidence="4">The sequence shown here is derived from an EMBL/GenBank/DDBJ whole genome shotgun (WGS) entry which is preliminary data.</text>
</comment>
<dbReference type="Pfam" id="PF05257">
    <property type="entry name" value="CHAP"/>
    <property type="match status" value="1"/>
</dbReference>
<evidence type="ECO:0000256" key="2">
    <source>
        <dbReference type="SAM" id="Phobius"/>
    </source>
</evidence>